<protein>
    <submittedName>
        <fullName evidence="1">Uncharacterized protein</fullName>
    </submittedName>
</protein>
<organism evidence="1">
    <name type="scientific">marine sediment metagenome</name>
    <dbReference type="NCBI Taxonomy" id="412755"/>
    <lineage>
        <taxon>unclassified sequences</taxon>
        <taxon>metagenomes</taxon>
        <taxon>ecological metagenomes</taxon>
    </lineage>
</organism>
<sequence length="35" mass="3671">LSASVFCLTAILRAPAHTVTLPEREVTSVMSVASL</sequence>
<dbReference type="EMBL" id="BARU01018476">
    <property type="protein sequence ID" value="GAH56946.1"/>
    <property type="molecule type" value="Genomic_DNA"/>
</dbReference>
<reference evidence="1" key="1">
    <citation type="journal article" date="2014" name="Front. Microbiol.">
        <title>High frequency of phylogenetically diverse reductive dehalogenase-homologous genes in deep subseafloor sedimentary metagenomes.</title>
        <authorList>
            <person name="Kawai M."/>
            <person name="Futagami T."/>
            <person name="Toyoda A."/>
            <person name="Takaki Y."/>
            <person name="Nishi S."/>
            <person name="Hori S."/>
            <person name="Arai W."/>
            <person name="Tsubouchi T."/>
            <person name="Morono Y."/>
            <person name="Uchiyama I."/>
            <person name="Ito T."/>
            <person name="Fujiyama A."/>
            <person name="Inagaki F."/>
            <person name="Takami H."/>
        </authorList>
    </citation>
    <scope>NUCLEOTIDE SEQUENCE</scope>
    <source>
        <strain evidence="1">Expedition CK06-06</strain>
    </source>
</reference>
<feature type="non-terminal residue" evidence="1">
    <location>
        <position position="1"/>
    </location>
</feature>
<gene>
    <name evidence="1" type="ORF">S03H2_30539</name>
</gene>
<name>X1GGD2_9ZZZZ</name>
<comment type="caution">
    <text evidence="1">The sequence shown here is derived from an EMBL/GenBank/DDBJ whole genome shotgun (WGS) entry which is preliminary data.</text>
</comment>
<dbReference type="AlphaFoldDB" id="X1GGD2"/>
<evidence type="ECO:0000313" key="1">
    <source>
        <dbReference type="EMBL" id="GAH56946.1"/>
    </source>
</evidence>
<proteinExistence type="predicted"/>
<accession>X1GGD2</accession>